<comment type="caution">
    <text evidence="1">The sequence shown here is derived from an EMBL/GenBank/DDBJ whole genome shotgun (WGS) entry which is preliminary data.</text>
</comment>
<feature type="non-terminal residue" evidence="1">
    <location>
        <position position="63"/>
    </location>
</feature>
<gene>
    <name evidence="1" type="ORF">S01H1_82820</name>
</gene>
<reference evidence="1" key="1">
    <citation type="journal article" date="2014" name="Front. Microbiol.">
        <title>High frequency of phylogenetically diverse reductive dehalogenase-homologous genes in deep subseafloor sedimentary metagenomes.</title>
        <authorList>
            <person name="Kawai M."/>
            <person name="Futagami T."/>
            <person name="Toyoda A."/>
            <person name="Takaki Y."/>
            <person name="Nishi S."/>
            <person name="Hori S."/>
            <person name="Arai W."/>
            <person name="Tsubouchi T."/>
            <person name="Morono Y."/>
            <person name="Uchiyama I."/>
            <person name="Ito T."/>
            <person name="Fujiyama A."/>
            <person name="Inagaki F."/>
            <person name="Takami H."/>
        </authorList>
    </citation>
    <scope>NUCLEOTIDE SEQUENCE</scope>
    <source>
        <strain evidence="1">Expedition CK06-06</strain>
    </source>
</reference>
<name>X0ZVL2_9ZZZZ</name>
<proteinExistence type="predicted"/>
<sequence>MGKNKVSPSKLKSLDGYERDRILAETYGVPSLSHIRGFDDPLERYFIAAAVLYRSAIASGIHE</sequence>
<organism evidence="1">
    <name type="scientific">marine sediment metagenome</name>
    <dbReference type="NCBI Taxonomy" id="412755"/>
    <lineage>
        <taxon>unclassified sequences</taxon>
        <taxon>metagenomes</taxon>
        <taxon>ecological metagenomes</taxon>
    </lineage>
</organism>
<accession>X0ZVL2</accession>
<dbReference type="EMBL" id="BARS01056187">
    <property type="protein sequence ID" value="GAG52141.1"/>
    <property type="molecule type" value="Genomic_DNA"/>
</dbReference>
<evidence type="ECO:0000313" key="1">
    <source>
        <dbReference type="EMBL" id="GAG52141.1"/>
    </source>
</evidence>
<protein>
    <submittedName>
        <fullName evidence="1">Uncharacterized protein</fullName>
    </submittedName>
</protein>
<dbReference type="AlphaFoldDB" id="X0ZVL2"/>